<feature type="compositionally biased region" description="Polar residues" evidence="1">
    <location>
        <begin position="621"/>
        <end position="632"/>
    </location>
</feature>
<organism evidence="2 3">
    <name type="scientific">Stylophora pistillata</name>
    <name type="common">Smooth cauliflower coral</name>
    <dbReference type="NCBI Taxonomy" id="50429"/>
    <lineage>
        <taxon>Eukaryota</taxon>
        <taxon>Metazoa</taxon>
        <taxon>Cnidaria</taxon>
        <taxon>Anthozoa</taxon>
        <taxon>Hexacorallia</taxon>
        <taxon>Scleractinia</taxon>
        <taxon>Astrocoeniina</taxon>
        <taxon>Pocilloporidae</taxon>
        <taxon>Stylophora</taxon>
    </lineage>
</organism>
<feature type="region of interest" description="Disordered" evidence="1">
    <location>
        <begin position="1"/>
        <end position="81"/>
    </location>
</feature>
<gene>
    <name evidence="2" type="ORF">AWC38_SpisGene17099</name>
</gene>
<dbReference type="Proteomes" id="UP000225706">
    <property type="component" value="Unassembled WGS sequence"/>
</dbReference>
<evidence type="ECO:0000313" key="3">
    <source>
        <dbReference type="Proteomes" id="UP000225706"/>
    </source>
</evidence>
<feature type="compositionally biased region" description="Basic and acidic residues" evidence="1">
    <location>
        <begin position="32"/>
        <end position="42"/>
    </location>
</feature>
<feature type="compositionally biased region" description="Basic and acidic residues" evidence="1">
    <location>
        <begin position="61"/>
        <end position="81"/>
    </location>
</feature>
<reference evidence="3" key="1">
    <citation type="journal article" date="2017" name="bioRxiv">
        <title>Comparative analysis of the genomes of Stylophora pistillata and Acropora digitifera provides evidence for extensive differences between species of corals.</title>
        <authorList>
            <person name="Voolstra C.R."/>
            <person name="Li Y."/>
            <person name="Liew Y.J."/>
            <person name="Baumgarten S."/>
            <person name="Zoccola D."/>
            <person name="Flot J.-F."/>
            <person name="Tambutte S."/>
            <person name="Allemand D."/>
            <person name="Aranda M."/>
        </authorList>
    </citation>
    <scope>NUCLEOTIDE SEQUENCE [LARGE SCALE GENOMIC DNA]</scope>
</reference>
<keyword evidence="3" id="KW-1185">Reference proteome</keyword>
<dbReference type="EMBL" id="LSMT01000405">
    <property type="protein sequence ID" value="PFX18535.1"/>
    <property type="molecule type" value="Genomic_DNA"/>
</dbReference>
<protein>
    <submittedName>
        <fullName evidence="2">Uncharacterized protein</fullName>
    </submittedName>
</protein>
<evidence type="ECO:0000313" key="2">
    <source>
        <dbReference type="EMBL" id="PFX18535.1"/>
    </source>
</evidence>
<dbReference type="OrthoDB" id="5986437at2759"/>
<dbReference type="AlphaFoldDB" id="A0A2B4RQJ3"/>
<feature type="compositionally biased region" description="Basic and acidic residues" evidence="1">
    <location>
        <begin position="322"/>
        <end position="342"/>
    </location>
</feature>
<sequence>KDESHRKPLESPVRSTTPVALPDEYSDSDSQSEERNGTRAGDENAIPDVETKPDRRKKHPKAESGQKGEKETKPEKKKEKVNDELSKLLDFKKFDISELDCIFTDFKTTLDPFVQNREEMATAEESFKKAVMTLGQISPHAQFSDYVHALKTRLRSDGIAVKVKEGALAIYTEGKKTVQGISDAVAAVNAILKVSKDLKAMPMTIASGSEDAVERAEGMDVQGILKREFKSVWDLGKIPKLKKAFSNNVQQVKRAPDMVRDFYSQTKGIVLEIYHAFADEEEQKKIEEELNESDDTSKEKGESRGKEAEGANGGSRSKKKNDKKDGGKAEKNKSNKEKEKEEFHKKLKFDSVGLDDIDAVFTSLATAINPFVETRERLQAAKESFENIVKTILNFNAKKELKEYIKELKKDAKEGNITIYIDESDGEIKVKSIEGVKPPKPYRDAVQALKNIREAGSEAVELEPEVQNGIGEFLDRVTQINPQRDFHGLLKKKSDLFALPGKIKKFNENRKKAQEVPGIVKEFCLYVERLLSDILEALTGEEDSAAKKGEGSGEEVDEKQPGKVKVSRNGRHSSSGSNRSSRSKVISPKDMSPRTRVMLPKIHSPVRSTTPVALPVEYSDSDSQSVEETNGSRAEDENAVPDVKTKPDRRKKHPKVESGQKGEKGTKPEKKKEKVKDS</sequence>
<feature type="non-terminal residue" evidence="2">
    <location>
        <position position="1"/>
    </location>
</feature>
<feature type="region of interest" description="Disordered" evidence="1">
    <location>
        <begin position="288"/>
        <end position="342"/>
    </location>
</feature>
<comment type="caution">
    <text evidence="2">The sequence shown here is derived from an EMBL/GenBank/DDBJ whole genome shotgun (WGS) entry which is preliminary data.</text>
</comment>
<name>A0A2B4RQJ3_STYPI</name>
<feature type="compositionally biased region" description="Basic and acidic residues" evidence="1">
    <location>
        <begin position="655"/>
        <end position="678"/>
    </location>
</feature>
<feature type="region of interest" description="Disordered" evidence="1">
    <location>
        <begin position="542"/>
        <end position="678"/>
    </location>
</feature>
<evidence type="ECO:0000256" key="1">
    <source>
        <dbReference type="SAM" id="MobiDB-lite"/>
    </source>
</evidence>
<feature type="compositionally biased region" description="Basic and acidic residues" evidence="1">
    <location>
        <begin position="295"/>
        <end position="309"/>
    </location>
</feature>
<accession>A0A2B4RQJ3</accession>
<proteinExistence type="predicted"/>